<dbReference type="GO" id="GO:0005737">
    <property type="term" value="C:cytoplasm"/>
    <property type="evidence" value="ECO:0007669"/>
    <property type="project" value="UniProtKB-SubCell"/>
</dbReference>
<evidence type="ECO:0000256" key="5">
    <source>
        <dbReference type="ARBA" id="ARBA00023016"/>
    </source>
</evidence>
<feature type="compositionally biased region" description="Basic and acidic residues" evidence="14">
    <location>
        <begin position="1"/>
        <end position="18"/>
    </location>
</feature>
<evidence type="ECO:0000256" key="11">
    <source>
        <dbReference type="RuleBase" id="RU000639"/>
    </source>
</evidence>
<dbReference type="SUPFAM" id="SSF51064">
    <property type="entry name" value="Head domain of nucleotide exchange factor GrpE"/>
    <property type="match status" value="1"/>
</dbReference>
<evidence type="ECO:0000256" key="10">
    <source>
        <dbReference type="HAMAP-Rule" id="MF_01151"/>
    </source>
</evidence>
<dbReference type="GO" id="GO:0051087">
    <property type="term" value="F:protein-folding chaperone binding"/>
    <property type="evidence" value="ECO:0007669"/>
    <property type="project" value="InterPro"/>
</dbReference>
<keyword evidence="6 10" id="KW-0143">Chaperone</keyword>
<comment type="subunit">
    <text evidence="3 10">Homodimer.</text>
</comment>
<accession>A0A1M5XKU0</accession>
<dbReference type="GO" id="GO:0051082">
    <property type="term" value="F:unfolded protein binding"/>
    <property type="evidence" value="ECO:0007669"/>
    <property type="project" value="TreeGrafter"/>
</dbReference>
<dbReference type="InterPro" id="IPR009012">
    <property type="entry name" value="GrpE_head"/>
</dbReference>
<evidence type="ECO:0000313" key="16">
    <source>
        <dbReference type="Proteomes" id="UP000184447"/>
    </source>
</evidence>
<evidence type="ECO:0000256" key="14">
    <source>
        <dbReference type="SAM" id="MobiDB-lite"/>
    </source>
</evidence>
<sequence length="220" mass="25489">MGFEEKFNGEESIDKENMNDYQSEESPEKAEINEDAEFEELAQEDVHNLECGEETELLDEKDGLIKELNLEKNKLFTTKKKLENELETIKERFLRMNAEYENFRKRTEKEKKVIYTDACTDVLKNILPVFDNLQRAIIADGSAEDLKKGIESTIKQFQEALNKLGVEEVETTGGFDPEYHEAIMHVEDSNFGEKEIVEVFQKGFKRGEKVLRHSLVKVAN</sequence>
<name>A0A1M5XKU0_9CLOT</name>
<dbReference type="PANTHER" id="PTHR21237:SF23">
    <property type="entry name" value="GRPE PROTEIN HOMOLOG, MITOCHONDRIAL"/>
    <property type="match status" value="1"/>
</dbReference>
<dbReference type="STRING" id="1121316.SAMN02745207_03741"/>
<comment type="similarity">
    <text evidence="2 10 12">Belongs to the GrpE family.</text>
</comment>
<dbReference type="HAMAP" id="MF_01151">
    <property type="entry name" value="GrpE"/>
    <property type="match status" value="1"/>
</dbReference>
<dbReference type="CDD" id="cd00446">
    <property type="entry name" value="GrpE"/>
    <property type="match status" value="1"/>
</dbReference>
<proteinExistence type="inferred from homology"/>
<dbReference type="GO" id="GO:0042803">
    <property type="term" value="F:protein homodimerization activity"/>
    <property type="evidence" value="ECO:0007669"/>
    <property type="project" value="InterPro"/>
</dbReference>
<reference evidence="15 16" key="1">
    <citation type="submission" date="2016-11" db="EMBL/GenBank/DDBJ databases">
        <authorList>
            <person name="Jaros S."/>
            <person name="Januszkiewicz K."/>
            <person name="Wedrychowicz H."/>
        </authorList>
    </citation>
    <scope>NUCLEOTIDE SEQUENCE [LARGE SCALE GENOMIC DNA]</scope>
    <source>
        <strain evidence="15 16">DSM 8605</strain>
    </source>
</reference>
<dbReference type="AlphaFoldDB" id="A0A1M5XKU0"/>
<keyword evidence="5 10" id="KW-0346">Stress response</keyword>
<evidence type="ECO:0000256" key="2">
    <source>
        <dbReference type="ARBA" id="ARBA00009054"/>
    </source>
</evidence>
<dbReference type="Gene3D" id="3.90.20.20">
    <property type="match status" value="1"/>
</dbReference>
<protein>
    <recommendedName>
        <fullName evidence="8 10">Protein GrpE</fullName>
    </recommendedName>
    <alternativeName>
        <fullName evidence="9 10">HSP-70 cofactor</fullName>
    </alternativeName>
</protein>
<dbReference type="Pfam" id="PF01025">
    <property type="entry name" value="GrpE"/>
    <property type="match status" value="1"/>
</dbReference>
<keyword evidence="13" id="KW-0175">Coiled coil</keyword>
<gene>
    <name evidence="10" type="primary">grpE</name>
    <name evidence="15" type="ORF">SAMN02745207_03741</name>
</gene>
<dbReference type="InterPro" id="IPR013805">
    <property type="entry name" value="GrpE_CC"/>
</dbReference>
<dbReference type="Gene3D" id="2.30.22.10">
    <property type="entry name" value="Head domain of nucleotide exchange factor GrpE"/>
    <property type="match status" value="1"/>
</dbReference>
<evidence type="ECO:0000256" key="9">
    <source>
        <dbReference type="ARBA" id="ARBA00076414"/>
    </source>
</evidence>
<dbReference type="GO" id="GO:0000774">
    <property type="term" value="F:adenyl-nucleotide exchange factor activity"/>
    <property type="evidence" value="ECO:0007669"/>
    <property type="project" value="InterPro"/>
</dbReference>
<dbReference type="SUPFAM" id="SSF58014">
    <property type="entry name" value="Coiled-coil domain of nucleotide exchange factor GrpE"/>
    <property type="match status" value="1"/>
</dbReference>
<comment type="function">
    <text evidence="7 10 11">Participates actively in the response to hyperosmotic and heat shock by preventing the aggregation of stress-denatured proteins, in association with DnaK and GrpE. It is the nucleotide exchange factor for DnaK and may function as a thermosensor. Unfolded proteins bind initially to DnaJ; upon interaction with the DnaJ-bound protein, DnaK hydrolyzes its bound ATP, resulting in the formation of a stable complex. GrpE releases ADP from DnaK; ATP binding to DnaK triggers the release of the substrate protein, thus completing the reaction cycle. Several rounds of ATP-dependent interactions between DnaJ, DnaK and GrpE are required for fully efficient folding.</text>
</comment>
<evidence type="ECO:0000256" key="1">
    <source>
        <dbReference type="ARBA" id="ARBA00004496"/>
    </source>
</evidence>
<feature type="coiled-coil region" evidence="13">
    <location>
        <begin position="65"/>
        <end position="106"/>
    </location>
</feature>
<dbReference type="OrthoDB" id="9812586at2"/>
<evidence type="ECO:0000313" key="15">
    <source>
        <dbReference type="EMBL" id="SHI00349.1"/>
    </source>
</evidence>
<evidence type="ECO:0000256" key="13">
    <source>
        <dbReference type="SAM" id="Coils"/>
    </source>
</evidence>
<evidence type="ECO:0000256" key="6">
    <source>
        <dbReference type="ARBA" id="ARBA00023186"/>
    </source>
</evidence>
<dbReference type="NCBIfam" id="NF010757">
    <property type="entry name" value="PRK14160.1"/>
    <property type="match status" value="1"/>
</dbReference>
<comment type="subcellular location">
    <subcellularLocation>
        <location evidence="1 10">Cytoplasm</location>
    </subcellularLocation>
</comment>
<dbReference type="RefSeq" id="WP_073340564.1">
    <property type="nucleotide sequence ID" value="NZ_FQXM01000031.1"/>
</dbReference>
<keyword evidence="16" id="KW-1185">Reference proteome</keyword>
<evidence type="ECO:0000256" key="8">
    <source>
        <dbReference type="ARBA" id="ARBA00072274"/>
    </source>
</evidence>
<evidence type="ECO:0000256" key="12">
    <source>
        <dbReference type="RuleBase" id="RU004478"/>
    </source>
</evidence>
<dbReference type="PRINTS" id="PR00773">
    <property type="entry name" value="GRPEPROTEIN"/>
</dbReference>
<dbReference type="PROSITE" id="PS01071">
    <property type="entry name" value="GRPE"/>
    <property type="match status" value="1"/>
</dbReference>
<evidence type="ECO:0000256" key="4">
    <source>
        <dbReference type="ARBA" id="ARBA00022490"/>
    </source>
</evidence>
<feature type="region of interest" description="Disordered" evidence="14">
    <location>
        <begin position="1"/>
        <end position="33"/>
    </location>
</feature>
<organism evidence="15 16">
    <name type="scientific">Clostridium grantii DSM 8605</name>
    <dbReference type="NCBI Taxonomy" id="1121316"/>
    <lineage>
        <taxon>Bacteria</taxon>
        <taxon>Bacillati</taxon>
        <taxon>Bacillota</taxon>
        <taxon>Clostridia</taxon>
        <taxon>Eubacteriales</taxon>
        <taxon>Clostridiaceae</taxon>
        <taxon>Clostridium</taxon>
    </lineage>
</organism>
<dbReference type="Proteomes" id="UP000184447">
    <property type="component" value="Unassembled WGS sequence"/>
</dbReference>
<dbReference type="GO" id="GO:0006457">
    <property type="term" value="P:protein folding"/>
    <property type="evidence" value="ECO:0007669"/>
    <property type="project" value="InterPro"/>
</dbReference>
<evidence type="ECO:0000256" key="3">
    <source>
        <dbReference type="ARBA" id="ARBA00011738"/>
    </source>
</evidence>
<dbReference type="PANTHER" id="PTHR21237">
    <property type="entry name" value="GRPE PROTEIN"/>
    <property type="match status" value="1"/>
</dbReference>
<dbReference type="EMBL" id="FQXM01000031">
    <property type="protein sequence ID" value="SHI00349.1"/>
    <property type="molecule type" value="Genomic_DNA"/>
</dbReference>
<evidence type="ECO:0000256" key="7">
    <source>
        <dbReference type="ARBA" id="ARBA00053401"/>
    </source>
</evidence>
<keyword evidence="4 10" id="KW-0963">Cytoplasm</keyword>
<dbReference type="FunFam" id="2.30.22.10:FF:000001">
    <property type="entry name" value="Protein GrpE"/>
    <property type="match status" value="1"/>
</dbReference>
<dbReference type="InterPro" id="IPR000740">
    <property type="entry name" value="GrpE"/>
</dbReference>